<evidence type="ECO:0000313" key="3">
    <source>
        <dbReference type="Proteomes" id="UP001230268"/>
    </source>
</evidence>
<name>A0AAD8LRU6_BABGI</name>
<organism evidence="2 3">
    <name type="scientific">Babesia gibsoni</name>
    <dbReference type="NCBI Taxonomy" id="33632"/>
    <lineage>
        <taxon>Eukaryota</taxon>
        <taxon>Sar</taxon>
        <taxon>Alveolata</taxon>
        <taxon>Apicomplexa</taxon>
        <taxon>Aconoidasida</taxon>
        <taxon>Piroplasmida</taxon>
        <taxon>Babesiidae</taxon>
        <taxon>Babesia</taxon>
    </lineage>
</organism>
<dbReference type="AlphaFoldDB" id="A0AAD8LRU6"/>
<feature type="signal peptide" evidence="1">
    <location>
        <begin position="1"/>
        <end position="22"/>
    </location>
</feature>
<dbReference type="GO" id="GO:0016020">
    <property type="term" value="C:membrane"/>
    <property type="evidence" value="ECO:0007669"/>
    <property type="project" value="InterPro"/>
</dbReference>
<dbReference type="EMBL" id="JAVEPI010000004">
    <property type="protein sequence ID" value="KAK1442465.1"/>
    <property type="molecule type" value="Genomic_DNA"/>
</dbReference>
<dbReference type="Proteomes" id="UP001230268">
    <property type="component" value="Unassembled WGS sequence"/>
</dbReference>
<keyword evidence="1" id="KW-0732">Signal</keyword>
<dbReference type="Pfam" id="PF02325">
    <property type="entry name" value="CCB3_YggT"/>
    <property type="match status" value="1"/>
</dbReference>
<reference evidence="2" key="1">
    <citation type="submission" date="2023-08" db="EMBL/GenBank/DDBJ databases">
        <title>Draft sequence of the Babesia gibsoni genome.</title>
        <authorList>
            <person name="Yamagishi J.Y."/>
            <person name="Xuan X.X."/>
        </authorList>
    </citation>
    <scope>NUCLEOTIDE SEQUENCE</scope>
    <source>
        <strain evidence="2">Azabu</strain>
    </source>
</reference>
<keyword evidence="3" id="KW-1185">Reference proteome</keyword>
<feature type="chain" id="PRO_5041922945" description="YGGT family protein" evidence="1">
    <location>
        <begin position="23"/>
        <end position="183"/>
    </location>
</feature>
<evidence type="ECO:0000313" key="2">
    <source>
        <dbReference type="EMBL" id="KAK1442465.1"/>
    </source>
</evidence>
<comment type="caution">
    <text evidence="2">The sequence shown here is derived from an EMBL/GenBank/DDBJ whole genome shotgun (WGS) entry which is preliminary data.</text>
</comment>
<gene>
    <name evidence="2" type="ORF">BgAZ_404950</name>
</gene>
<protein>
    <recommendedName>
        <fullName evidence="4">YGGT family protein</fullName>
    </recommendedName>
</protein>
<evidence type="ECO:0008006" key="4">
    <source>
        <dbReference type="Google" id="ProtNLM"/>
    </source>
</evidence>
<dbReference type="PANTHER" id="PTHR33219:SF14">
    <property type="entry name" value="PROTEIN COFACTOR ASSEMBLY OF COMPLEX C SUBUNIT B CCB3, CHLOROPLASTIC-RELATED"/>
    <property type="match status" value="1"/>
</dbReference>
<evidence type="ECO:0000256" key="1">
    <source>
        <dbReference type="SAM" id="SignalP"/>
    </source>
</evidence>
<dbReference type="PANTHER" id="PTHR33219">
    <property type="entry name" value="YLMG HOMOLOG PROTEIN 2, CHLOROPLASTIC"/>
    <property type="match status" value="1"/>
</dbReference>
<accession>A0AAD8LRU6</accession>
<dbReference type="InterPro" id="IPR003425">
    <property type="entry name" value="CCB3/YggT"/>
</dbReference>
<proteinExistence type="predicted"/>
<sequence length="183" mass="20629">MVAQLLFCLLLLQLLPLLGVDCHRTRATSFSFVEPKAVCRRYRGGSEALSLNRSPAKVVKGIKLFASPGSRGIEQPMPQWERLLLESWKEHGESILLGTIYGIRIFRFLLHVRNLLEWLPQANPYLFPFDAIYQSTNAYLKLFQSVVPPLYGVDVSGIVAIFVLDHIESLLAHKPSVAQEALK</sequence>